<accession>A0A8S3DHZ8</accession>
<feature type="non-terminal residue" evidence="1">
    <location>
        <position position="1"/>
    </location>
</feature>
<organism evidence="1 2">
    <name type="scientific">Rotaria magnacalcarata</name>
    <dbReference type="NCBI Taxonomy" id="392030"/>
    <lineage>
        <taxon>Eukaryota</taxon>
        <taxon>Metazoa</taxon>
        <taxon>Spiralia</taxon>
        <taxon>Gnathifera</taxon>
        <taxon>Rotifera</taxon>
        <taxon>Eurotatoria</taxon>
        <taxon>Bdelloidea</taxon>
        <taxon>Philodinida</taxon>
        <taxon>Philodinidae</taxon>
        <taxon>Rotaria</taxon>
    </lineage>
</organism>
<protein>
    <submittedName>
        <fullName evidence="1">Uncharacterized protein</fullName>
    </submittedName>
</protein>
<reference evidence="1" key="1">
    <citation type="submission" date="2021-02" db="EMBL/GenBank/DDBJ databases">
        <authorList>
            <person name="Nowell W R."/>
        </authorList>
    </citation>
    <scope>NUCLEOTIDE SEQUENCE</scope>
</reference>
<feature type="non-terminal residue" evidence="1">
    <location>
        <position position="80"/>
    </location>
</feature>
<dbReference type="AlphaFoldDB" id="A0A8S3DHZ8"/>
<gene>
    <name evidence="1" type="ORF">SMN809_LOCUS55051</name>
</gene>
<comment type="caution">
    <text evidence="1">The sequence shown here is derived from an EMBL/GenBank/DDBJ whole genome shotgun (WGS) entry which is preliminary data.</text>
</comment>
<name>A0A8S3DHZ8_9BILA</name>
<proteinExistence type="predicted"/>
<dbReference type="EMBL" id="CAJOBI010193453">
    <property type="protein sequence ID" value="CAF4968884.1"/>
    <property type="molecule type" value="Genomic_DNA"/>
</dbReference>
<sequence>PAGTITFYLATTGITLGQGRLTDTPKQSEQKISVGNDPDVRFNIISVITAINQTPTYGQDLDVNVTVSNRKDKQTVSVKL</sequence>
<evidence type="ECO:0000313" key="2">
    <source>
        <dbReference type="Proteomes" id="UP000676336"/>
    </source>
</evidence>
<dbReference type="Proteomes" id="UP000676336">
    <property type="component" value="Unassembled WGS sequence"/>
</dbReference>
<evidence type="ECO:0000313" key="1">
    <source>
        <dbReference type="EMBL" id="CAF4968884.1"/>
    </source>
</evidence>